<evidence type="ECO:0000313" key="2">
    <source>
        <dbReference type="EMBL" id="KAF2023713.1"/>
    </source>
</evidence>
<evidence type="ECO:0000256" key="1">
    <source>
        <dbReference type="SAM" id="MobiDB-lite"/>
    </source>
</evidence>
<gene>
    <name evidence="2" type="ORF">EK21DRAFT_118505</name>
</gene>
<sequence>MASTTADQAWPTRTLVTIAAVAVAVGVAYSVWGSDLVPSSVSKPKSGSALARGQRKHHFELKGKPNTWSEDDMKKYLTTRDMAVGHDPSMEELRAMVLSKMNEPKSTGFDDPRQWSEQDMKDFLKKNNMAYGDAGRMELLAMVESKLHEPKI</sequence>
<keyword evidence="3" id="KW-1185">Reference proteome</keyword>
<dbReference type="OrthoDB" id="5341873at2759"/>
<accession>A0A9P4GVK7</accession>
<feature type="region of interest" description="Disordered" evidence="1">
    <location>
        <begin position="39"/>
        <end position="66"/>
    </location>
</feature>
<dbReference type="EMBL" id="ML978329">
    <property type="protein sequence ID" value="KAF2023713.1"/>
    <property type="molecule type" value="Genomic_DNA"/>
</dbReference>
<evidence type="ECO:0000313" key="3">
    <source>
        <dbReference type="Proteomes" id="UP000799777"/>
    </source>
</evidence>
<name>A0A9P4GVK7_9PLEO</name>
<dbReference type="Proteomes" id="UP000799777">
    <property type="component" value="Unassembled WGS sequence"/>
</dbReference>
<reference evidence="2" key="1">
    <citation type="journal article" date="2020" name="Stud. Mycol.">
        <title>101 Dothideomycetes genomes: a test case for predicting lifestyles and emergence of pathogens.</title>
        <authorList>
            <person name="Haridas S."/>
            <person name="Albert R."/>
            <person name="Binder M."/>
            <person name="Bloem J."/>
            <person name="Labutti K."/>
            <person name="Salamov A."/>
            <person name="Andreopoulos B."/>
            <person name="Baker S."/>
            <person name="Barry K."/>
            <person name="Bills G."/>
            <person name="Bluhm B."/>
            <person name="Cannon C."/>
            <person name="Castanera R."/>
            <person name="Culley D."/>
            <person name="Daum C."/>
            <person name="Ezra D."/>
            <person name="Gonzalez J."/>
            <person name="Henrissat B."/>
            <person name="Kuo A."/>
            <person name="Liang C."/>
            <person name="Lipzen A."/>
            <person name="Lutzoni F."/>
            <person name="Magnuson J."/>
            <person name="Mondo S."/>
            <person name="Nolan M."/>
            <person name="Ohm R."/>
            <person name="Pangilinan J."/>
            <person name="Park H.-J."/>
            <person name="Ramirez L."/>
            <person name="Alfaro M."/>
            <person name="Sun H."/>
            <person name="Tritt A."/>
            <person name="Yoshinaga Y."/>
            <person name="Zwiers L.-H."/>
            <person name="Turgeon B."/>
            <person name="Goodwin S."/>
            <person name="Spatafora J."/>
            <person name="Crous P."/>
            <person name="Grigoriev I."/>
        </authorList>
    </citation>
    <scope>NUCLEOTIDE SEQUENCE</scope>
    <source>
        <strain evidence="2">CBS 110217</strain>
    </source>
</reference>
<protein>
    <submittedName>
        <fullName evidence="2">Uncharacterized protein</fullName>
    </submittedName>
</protein>
<dbReference type="AlphaFoldDB" id="A0A9P4GVK7"/>
<organism evidence="2 3">
    <name type="scientific">Setomelanomma holmii</name>
    <dbReference type="NCBI Taxonomy" id="210430"/>
    <lineage>
        <taxon>Eukaryota</taxon>
        <taxon>Fungi</taxon>
        <taxon>Dikarya</taxon>
        <taxon>Ascomycota</taxon>
        <taxon>Pezizomycotina</taxon>
        <taxon>Dothideomycetes</taxon>
        <taxon>Pleosporomycetidae</taxon>
        <taxon>Pleosporales</taxon>
        <taxon>Pleosporineae</taxon>
        <taxon>Phaeosphaeriaceae</taxon>
        <taxon>Setomelanomma</taxon>
    </lineage>
</organism>
<comment type="caution">
    <text evidence="2">The sequence shown here is derived from an EMBL/GenBank/DDBJ whole genome shotgun (WGS) entry which is preliminary data.</text>
</comment>
<proteinExistence type="predicted"/>